<proteinExistence type="predicted"/>
<name>A0A0A9ZF63_LYGHE</name>
<feature type="non-terminal residue" evidence="2">
    <location>
        <position position="1"/>
    </location>
</feature>
<feature type="non-terminal residue" evidence="2">
    <location>
        <position position="323"/>
    </location>
</feature>
<dbReference type="Pfam" id="PF07727">
    <property type="entry name" value="RVT_2"/>
    <property type="match status" value="1"/>
</dbReference>
<reference evidence="2" key="1">
    <citation type="journal article" date="2014" name="PLoS ONE">
        <title>Transcriptome-Based Identification of ABC Transporters in the Western Tarnished Plant Bug Lygus hesperus.</title>
        <authorList>
            <person name="Hull J.J."/>
            <person name="Chaney K."/>
            <person name="Geib S.M."/>
            <person name="Fabrick J.A."/>
            <person name="Brent C.S."/>
            <person name="Walsh D."/>
            <person name="Lavine L.C."/>
        </authorList>
    </citation>
    <scope>NUCLEOTIDE SEQUENCE</scope>
</reference>
<evidence type="ECO:0000313" key="2">
    <source>
        <dbReference type="EMBL" id="JAG40525.1"/>
    </source>
</evidence>
<gene>
    <name evidence="2" type="primary">POLX_102</name>
    <name evidence="2" type="ORF">CM83_13244</name>
</gene>
<dbReference type="SUPFAM" id="SSF56672">
    <property type="entry name" value="DNA/RNA polymerases"/>
    <property type="match status" value="1"/>
</dbReference>
<reference evidence="2" key="2">
    <citation type="submission" date="2014-07" db="EMBL/GenBank/DDBJ databases">
        <authorList>
            <person name="Hull J."/>
        </authorList>
    </citation>
    <scope>NUCLEOTIDE SEQUENCE</scope>
</reference>
<dbReference type="GO" id="GO:0071897">
    <property type="term" value="P:DNA biosynthetic process"/>
    <property type="evidence" value="ECO:0007669"/>
    <property type="project" value="UniProtKB-ARBA"/>
</dbReference>
<dbReference type="InterPro" id="IPR013103">
    <property type="entry name" value="RVT_2"/>
</dbReference>
<feature type="domain" description="Reverse transcriptase Ty1/copia-type" evidence="1">
    <location>
        <begin position="7"/>
        <end position="140"/>
    </location>
</feature>
<dbReference type="PANTHER" id="PTHR11439:SF517">
    <property type="entry name" value="CYSTEINE-RICH RLK (RECEPTOR-LIKE PROTEIN KINASE) 8"/>
    <property type="match status" value="1"/>
</dbReference>
<dbReference type="AlphaFoldDB" id="A0A0A9ZF63"/>
<dbReference type="PANTHER" id="PTHR11439">
    <property type="entry name" value="GAG-POL-RELATED RETROTRANSPOSON"/>
    <property type="match status" value="1"/>
</dbReference>
<evidence type="ECO:0000259" key="1">
    <source>
        <dbReference type="Pfam" id="PF07727"/>
    </source>
</evidence>
<protein>
    <submittedName>
        <fullName evidence="2">Retrovirus-related Pol polyprotein from transposon TNT 1-94</fullName>
    </submittedName>
</protein>
<dbReference type="CDD" id="cd09272">
    <property type="entry name" value="RNase_HI_RT_Ty1"/>
    <property type="match status" value="1"/>
</dbReference>
<dbReference type="EMBL" id="GBHO01003079">
    <property type="protein sequence ID" value="JAG40525.1"/>
    <property type="molecule type" value="Transcribed_RNA"/>
</dbReference>
<organism evidence="2">
    <name type="scientific">Lygus hesperus</name>
    <name type="common">Western plant bug</name>
    <dbReference type="NCBI Taxonomy" id="30085"/>
    <lineage>
        <taxon>Eukaryota</taxon>
        <taxon>Metazoa</taxon>
        <taxon>Ecdysozoa</taxon>
        <taxon>Arthropoda</taxon>
        <taxon>Hexapoda</taxon>
        <taxon>Insecta</taxon>
        <taxon>Pterygota</taxon>
        <taxon>Neoptera</taxon>
        <taxon>Paraneoptera</taxon>
        <taxon>Hemiptera</taxon>
        <taxon>Heteroptera</taxon>
        <taxon>Panheteroptera</taxon>
        <taxon>Cimicomorpha</taxon>
        <taxon>Miridae</taxon>
        <taxon>Mirini</taxon>
        <taxon>Lygus</taxon>
    </lineage>
</organism>
<dbReference type="InterPro" id="IPR043502">
    <property type="entry name" value="DNA/RNA_pol_sf"/>
</dbReference>
<sequence>KLSEGFEEQNGTICLLNKSLYGLKQAPINWNKTLVDFLKEQGLNQLITDRSVFKNDDNSLILAIHVDDGLAIGDSSDIILKFLQQLQKKFEITYEEEPKVYLGIELRNEEENLFLSQPTYIDKVLREFKMDTAKSVRTPSTPGSIEDLTPNKTYPFRESVGSLLYLSNRTRPDITFSVNQASRKVENPTEGDILKVKRIFRYLQGTKDVAIKYSKGQDHLKLDAYCDSDFANDETTRRSTGGYIILYCGGAISWSTKRQTNIATNTAEAELISASECVKEVLFLKYFFNELTQENLRVNLHIDNQSTIKMIENGCNGKRSKHI</sequence>
<accession>A0A0A9ZF63</accession>